<keyword evidence="2" id="KW-1133">Transmembrane helix</keyword>
<dbReference type="Gene3D" id="3.30.1150.10">
    <property type="match status" value="1"/>
</dbReference>
<keyword evidence="4" id="KW-1185">Reference proteome</keyword>
<name>A0ABV7EGX9_9SPHN</name>
<keyword evidence="2" id="KW-0472">Membrane</keyword>
<comment type="caution">
    <text evidence="3">The sequence shown here is derived from an EMBL/GenBank/DDBJ whole genome shotgun (WGS) entry which is preliminary data.</text>
</comment>
<keyword evidence="2" id="KW-0812">Transmembrane</keyword>
<reference evidence="4" key="1">
    <citation type="journal article" date="2019" name="Int. J. Syst. Evol. Microbiol.">
        <title>The Global Catalogue of Microorganisms (GCM) 10K type strain sequencing project: providing services to taxonomists for standard genome sequencing and annotation.</title>
        <authorList>
            <consortium name="The Broad Institute Genomics Platform"/>
            <consortium name="The Broad Institute Genome Sequencing Center for Infectious Disease"/>
            <person name="Wu L."/>
            <person name="Ma J."/>
        </authorList>
    </citation>
    <scope>NUCLEOTIDE SEQUENCE [LARGE SCALE GENOMIC DNA]</scope>
    <source>
        <strain evidence="4">KCTC 52606</strain>
    </source>
</reference>
<organism evidence="3 4">
    <name type="scientific">Alteraurantiacibacter lauratis</name>
    <dbReference type="NCBI Taxonomy" id="2054627"/>
    <lineage>
        <taxon>Bacteria</taxon>
        <taxon>Pseudomonadati</taxon>
        <taxon>Pseudomonadota</taxon>
        <taxon>Alphaproteobacteria</taxon>
        <taxon>Sphingomonadales</taxon>
        <taxon>Erythrobacteraceae</taxon>
        <taxon>Alteraurantiacibacter</taxon>
    </lineage>
</organism>
<evidence type="ECO:0000313" key="3">
    <source>
        <dbReference type="EMBL" id="MFC3101979.1"/>
    </source>
</evidence>
<proteinExistence type="predicted"/>
<sequence length="298" mass="31416">MAPLANLTREERIGLLVAGTAHIALALALALHNKAVEPIRPAERITVSLAEDVGLVTTTRDPSPESAAALAPELAPLPEPEVLPAPPPSPVPSPVQTARPTPTPTATPTRRATPTPTPKPTATPTRRATPTPTATASARPSPAPTQRATPAPTASPRATPAPTATATRAAGSRINQDFMSGVGDGAGERGQAAPFGAAEQAALNSAVTRQLRPHWSAPSGVDVELLVTIIEWELNEDGTLRGNPVLVQQSGITDSNRPQASLHAERAMRAVRLAAPFRLPADHYSRWRKLRWTFDRRL</sequence>
<dbReference type="EMBL" id="JBHRSU010000036">
    <property type="protein sequence ID" value="MFC3101979.1"/>
    <property type="molecule type" value="Genomic_DNA"/>
</dbReference>
<feature type="compositionally biased region" description="Pro residues" evidence="1">
    <location>
        <begin position="77"/>
        <end position="93"/>
    </location>
</feature>
<feature type="compositionally biased region" description="Low complexity" evidence="1">
    <location>
        <begin position="94"/>
        <end position="114"/>
    </location>
</feature>
<gene>
    <name evidence="3" type="ORF">ACFODK_13900</name>
</gene>
<accession>A0ABV7EGX9</accession>
<evidence type="ECO:0000313" key="4">
    <source>
        <dbReference type="Proteomes" id="UP001595378"/>
    </source>
</evidence>
<protein>
    <submittedName>
        <fullName evidence="3">Energy transducer TonB</fullName>
    </submittedName>
</protein>
<evidence type="ECO:0000256" key="2">
    <source>
        <dbReference type="SAM" id="Phobius"/>
    </source>
</evidence>
<evidence type="ECO:0000256" key="1">
    <source>
        <dbReference type="SAM" id="MobiDB-lite"/>
    </source>
</evidence>
<dbReference type="RefSeq" id="WP_336920094.1">
    <property type="nucleotide sequence ID" value="NZ_JBANRN010000014.1"/>
</dbReference>
<dbReference type="Proteomes" id="UP001595378">
    <property type="component" value="Unassembled WGS sequence"/>
</dbReference>
<feature type="region of interest" description="Disordered" evidence="1">
    <location>
        <begin position="77"/>
        <end position="191"/>
    </location>
</feature>
<feature type="transmembrane region" description="Helical" evidence="2">
    <location>
        <begin position="12"/>
        <end position="31"/>
    </location>
</feature>
<feature type="compositionally biased region" description="Low complexity" evidence="1">
    <location>
        <begin position="122"/>
        <end position="170"/>
    </location>
</feature>